<sequence length="53" mass="5747">MDVTEASSETNLGSLKQTEESGTELSLVLPAWNEEETILQAIQEADTALQLLV</sequence>
<gene>
    <name evidence="2" type="ORF">MNBD_PLANCTO02-2181</name>
</gene>
<proteinExistence type="predicted"/>
<reference evidence="2" key="1">
    <citation type="submission" date="2018-06" db="EMBL/GenBank/DDBJ databases">
        <authorList>
            <person name="Zhirakovskaya E."/>
        </authorList>
    </citation>
    <scope>NUCLEOTIDE SEQUENCE</scope>
</reference>
<evidence type="ECO:0000313" key="2">
    <source>
        <dbReference type="EMBL" id="VAX40293.1"/>
    </source>
</evidence>
<accession>A0A3B1DTX1</accession>
<dbReference type="AlphaFoldDB" id="A0A3B1DTX1"/>
<feature type="compositionally biased region" description="Polar residues" evidence="1">
    <location>
        <begin position="1"/>
        <end position="16"/>
    </location>
</feature>
<organism evidence="2">
    <name type="scientific">hydrothermal vent metagenome</name>
    <dbReference type="NCBI Taxonomy" id="652676"/>
    <lineage>
        <taxon>unclassified sequences</taxon>
        <taxon>metagenomes</taxon>
        <taxon>ecological metagenomes</taxon>
    </lineage>
</organism>
<evidence type="ECO:0000256" key="1">
    <source>
        <dbReference type="SAM" id="MobiDB-lite"/>
    </source>
</evidence>
<protein>
    <submittedName>
        <fullName evidence="2">Uncharacterized protein</fullName>
    </submittedName>
</protein>
<feature type="non-terminal residue" evidence="2">
    <location>
        <position position="53"/>
    </location>
</feature>
<name>A0A3B1DTX1_9ZZZZ</name>
<feature type="region of interest" description="Disordered" evidence="1">
    <location>
        <begin position="1"/>
        <end position="22"/>
    </location>
</feature>
<dbReference type="EMBL" id="UOGL01000422">
    <property type="protein sequence ID" value="VAX40293.1"/>
    <property type="molecule type" value="Genomic_DNA"/>
</dbReference>